<dbReference type="Pfam" id="PF00696">
    <property type="entry name" value="AA_kinase"/>
    <property type="match status" value="1"/>
</dbReference>
<evidence type="ECO:0000259" key="10">
    <source>
        <dbReference type="Pfam" id="PF00696"/>
    </source>
</evidence>
<evidence type="ECO:0000256" key="7">
    <source>
        <dbReference type="ARBA" id="ARBA00022840"/>
    </source>
</evidence>
<evidence type="ECO:0000256" key="3">
    <source>
        <dbReference type="ARBA" id="ARBA00022605"/>
    </source>
</evidence>
<feature type="domain" description="Aspartate/glutamate/uridylate kinase" evidence="10">
    <location>
        <begin position="45"/>
        <end position="288"/>
    </location>
</feature>
<dbReference type="RefSeq" id="WP_119780722.1">
    <property type="nucleotide sequence ID" value="NZ_QYUK01000011.1"/>
</dbReference>
<keyword evidence="7 9" id="KW-0067">ATP-binding</keyword>
<organism evidence="11 12">
    <name type="scientific">Oleomonas cavernae</name>
    <dbReference type="NCBI Taxonomy" id="2320859"/>
    <lineage>
        <taxon>Bacteria</taxon>
        <taxon>Pseudomonadati</taxon>
        <taxon>Pseudomonadota</taxon>
        <taxon>Alphaproteobacteria</taxon>
        <taxon>Acetobacterales</taxon>
        <taxon>Acetobacteraceae</taxon>
        <taxon>Oleomonas</taxon>
    </lineage>
</organism>
<dbReference type="EMBL" id="QYUK01000011">
    <property type="protein sequence ID" value="RJF89233.1"/>
    <property type="molecule type" value="Genomic_DNA"/>
</dbReference>
<keyword evidence="6 9" id="KW-0418">Kinase</keyword>
<dbReference type="UniPathway" id="UPA00068">
    <property type="reaction ID" value="UER00107"/>
</dbReference>
<dbReference type="InterPro" id="IPR036393">
    <property type="entry name" value="AceGlu_kinase-like_sf"/>
</dbReference>
<dbReference type="CDD" id="cd04250">
    <property type="entry name" value="AAK_NAGK-C"/>
    <property type="match status" value="1"/>
</dbReference>
<dbReference type="InterPro" id="IPR041727">
    <property type="entry name" value="NAGK-C"/>
</dbReference>
<comment type="similarity">
    <text evidence="9">Belongs to the acetylglutamate kinase family. ArgB subfamily.</text>
</comment>
<keyword evidence="2 9" id="KW-0055">Arginine biosynthesis</keyword>
<keyword evidence="5 9" id="KW-0547">Nucleotide-binding</keyword>
<dbReference type="GO" id="GO:0042450">
    <property type="term" value="P:L-arginine biosynthetic process via ornithine"/>
    <property type="evidence" value="ECO:0007669"/>
    <property type="project" value="UniProtKB-UniRule"/>
</dbReference>
<comment type="caution">
    <text evidence="11">The sequence shown here is derived from an EMBL/GenBank/DDBJ whole genome shotgun (WGS) entry which is preliminary data.</text>
</comment>
<gene>
    <name evidence="9 11" type="primary">argB</name>
    <name evidence="11" type="ORF">D3874_21545</name>
</gene>
<dbReference type="EC" id="2.7.2.8" evidence="9"/>
<evidence type="ECO:0000256" key="9">
    <source>
        <dbReference type="HAMAP-Rule" id="MF_00082"/>
    </source>
</evidence>
<dbReference type="PRINTS" id="PR00474">
    <property type="entry name" value="GLU5KINASE"/>
</dbReference>
<dbReference type="PIRSF" id="PIRSF000728">
    <property type="entry name" value="NAGK"/>
    <property type="match status" value="1"/>
</dbReference>
<dbReference type="GO" id="GO:0003991">
    <property type="term" value="F:acetylglutamate kinase activity"/>
    <property type="evidence" value="ECO:0007669"/>
    <property type="project" value="UniProtKB-UniRule"/>
</dbReference>
<evidence type="ECO:0000256" key="8">
    <source>
        <dbReference type="ARBA" id="ARBA00048141"/>
    </source>
</evidence>
<comment type="pathway">
    <text evidence="1 9">Amino-acid biosynthesis; L-arginine biosynthesis; N(2)-acetyl-L-ornithine from L-glutamate: step 2/4.</text>
</comment>
<protein>
    <recommendedName>
        <fullName evidence="9">Acetylglutamate kinase</fullName>
        <ecNumber evidence="9">2.7.2.8</ecNumber>
    </recommendedName>
    <alternativeName>
        <fullName evidence="9">N-acetyl-L-glutamate 5-phosphotransferase</fullName>
    </alternativeName>
    <alternativeName>
        <fullName evidence="9">NAG kinase</fullName>
        <shortName evidence="9">NAGK</shortName>
    </alternativeName>
</protein>
<feature type="site" description="Transition state stabilizer" evidence="9">
    <location>
        <position position="270"/>
    </location>
</feature>
<keyword evidence="9" id="KW-0963">Cytoplasm</keyword>
<feature type="site" description="Transition state stabilizer" evidence="9">
    <location>
        <position position="48"/>
    </location>
</feature>
<evidence type="ECO:0000256" key="2">
    <source>
        <dbReference type="ARBA" id="ARBA00022571"/>
    </source>
</evidence>
<dbReference type="InterPro" id="IPR004662">
    <property type="entry name" value="AcgluKinase_fam"/>
</dbReference>
<feature type="binding site" evidence="9">
    <location>
        <position position="105"/>
    </location>
    <ligand>
        <name>substrate</name>
    </ligand>
</feature>
<evidence type="ECO:0000256" key="5">
    <source>
        <dbReference type="ARBA" id="ARBA00022741"/>
    </source>
</evidence>
<keyword evidence="12" id="KW-1185">Reference proteome</keyword>
<evidence type="ECO:0000256" key="4">
    <source>
        <dbReference type="ARBA" id="ARBA00022679"/>
    </source>
</evidence>
<dbReference type="PANTHER" id="PTHR23342:SF0">
    <property type="entry name" value="N-ACETYLGLUTAMATE SYNTHASE, MITOCHONDRIAL"/>
    <property type="match status" value="1"/>
</dbReference>
<accession>A0A418WGQ7</accession>
<proteinExistence type="inferred from homology"/>
<dbReference type="Proteomes" id="UP000284605">
    <property type="component" value="Unassembled WGS sequence"/>
</dbReference>
<dbReference type="PANTHER" id="PTHR23342">
    <property type="entry name" value="N-ACETYLGLUTAMATE SYNTHASE"/>
    <property type="match status" value="1"/>
</dbReference>
<comment type="catalytic activity">
    <reaction evidence="8 9">
        <text>N-acetyl-L-glutamate + ATP = N-acetyl-L-glutamyl 5-phosphate + ADP</text>
        <dbReference type="Rhea" id="RHEA:14629"/>
        <dbReference type="ChEBI" id="CHEBI:30616"/>
        <dbReference type="ChEBI" id="CHEBI:44337"/>
        <dbReference type="ChEBI" id="CHEBI:57936"/>
        <dbReference type="ChEBI" id="CHEBI:456216"/>
        <dbReference type="EC" id="2.7.2.8"/>
    </reaction>
</comment>
<dbReference type="HAMAP" id="MF_00082">
    <property type="entry name" value="ArgB"/>
    <property type="match status" value="1"/>
</dbReference>
<dbReference type="InterPro" id="IPR001048">
    <property type="entry name" value="Asp/Glu/Uridylate_kinase"/>
</dbReference>
<keyword evidence="4 9" id="KW-0808">Transferase</keyword>
<dbReference type="GO" id="GO:0005737">
    <property type="term" value="C:cytoplasm"/>
    <property type="evidence" value="ECO:0007669"/>
    <property type="project" value="UniProtKB-SubCell"/>
</dbReference>
<reference evidence="11 12" key="1">
    <citation type="submission" date="2018-09" db="EMBL/GenBank/DDBJ databases">
        <authorList>
            <person name="Zhu H."/>
        </authorList>
    </citation>
    <scope>NUCLEOTIDE SEQUENCE [LARGE SCALE GENOMIC DNA]</scope>
    <source>
        <strain evidence="11 12">K1W22B-8</strain>
    </source>
</reference>
<dbReference type="InterPro" id="IPR001057">
    <property type="entry name" value="Glu/AcGlu_kinase"/>
</dbReference>
<name>A0A418WGQ7_9PROT</name>
<dbReference type="GO" id="GO:0005524">
    <property type="term" value="F:ATP binding"/>
    <property type="evidence" value="ECO:0007669"/>
    <property type="project" value="UniProtKB-UniRule"/>
</dbReference>
<comment type="function">
    <text evidence="9">Catalyzes the ATP-dependent phosphorylation of N-acetyl-L-glutamate.</text>
</comment>
<feature type="binding site" evidence="9">
    <location>
        <position position="210"/>
    </location>
    <ligand>
        <name>substrate</name>
    </ligand>
</feature>
<feature type="binding site" evidence="9">
    <location>
        <begin position="83"/>
        <end position="84"/>
    </location>
    <ligand>
        <name>substrate</name>
    </ligand>
</feature>
<dbReference type="NCBIfam" id="TIGR00761">
    <property type="entry name" value="argB"/>
    <property type="match status" value="1"/>
</dbReference>
<comment type="subcellular location">
    <subcellularLocation>
        <location evidence="9">Cytoplasm</location>
    </subcellularLocation>
</comment>
<sequence>MSDKTETAAPDRERADLKLRTRWLHTAATLTEALPYMRRYADRSFVVKYGGHAMGDEAAAQSFARDIVLLKQVGINPIVVHGGGPQIGKMLERLAIKSSFVDGLRVTDQAAVEVVEMVLAGSINKQIVGAINAAGGNAIGLSGKDGPLIRARKLARTKRDPDSNIEKVLDLGFVGEPESVDPRILYLFERSDFIPVIAPIGIGEDGHTYNINADTAAGAIAAAMRASRLLLLTDVAGVLDGDKKLIDRMTATQARAMIADGTIYGGMIPKIETCLDAVDKGVEAAVILDGRTPHALLLETFTEHGAGTMIERETPAA</sequence>
<evidence type="ECO:0000313" key="12">
    <source>
        <dbReference type="Proteomes" id="UP000284605"/>
    </source>
</evidence>
<dbReference type="OrthoDB" id="9803155at2"/>
<dbReference type="Gene3D" id="3.40.1160.10">
    <property type="entry name" value="Acetylglutamate kinase-like"/>
    <property type="match status" value="1"/>
</dbReference>
<evidence type="ECO:0000256" key="1">
    <source>
        <dbReference type="ARBA" id="ARBA00004828"/>
    </source>
</evidence>
<dbReference type="InterPro" id="IPR037528">
    <property type="entry name" value="ArgB"/>
</dbReference>
<evidence type="ECO:0000313" key="11">
    <source>
        <dbReference type="EMBL" id="RJF89233.1"/>
    </source>
</evidence>
<dbReference type="SUPFAM" id="SSF53633">
    <property type="entry name" value="Carbamate kinase-like"/>
    <property type="match status" value="1"/>
</dbReference>
<evidence type="ECO:0000256" key="6">
    <source>
        <dbReference type="ARBA" id="ARBA00022777"/>
    </source>
</evidence>
<dbReference type="AlphaFoldDB" id="A0A418WGQ7"/>
<keyword evidence="3 9" id="KW-0028">Amino-acid biosynthesis</keyword>
<dbReference type="FunFam" id="3.40.1160.10:FF:000004">
    <property type="entry name" value="Acetylglutamate kinase"/>
    <property type="match status" value="1"/>
</dbReference>